<evidence type="ECO:0000256" key="7">
    <source>
        <dbReference type="ARBA" id="ARBA00022989"/>
    </source>
</evidence>
<feature type="transmembrane region" description="Helical" evidence="11">
    <location>
        <begin position="1546"/>
        <end position="1568"/>
    </location>
</feature>
<name>A0A261XZQ5_9FUNG</name>
<dbReference type="SMART" id="SM01205">
    <property type="entry name" value="FKS1_dom1"/>
    <property type="match status" value="1"/>
</dbReference>
<feature type="transmembrane region" description="Helical" evidence="11">
    <location>
        <begin position="485"/>
        <end position="505"/>
    </location>
</feature>
<feature type="transmembrane region" description="Helical" evidence="11">
    <location>
        <begin position="401"/>
        <end position="423"/>
    </location>
</feature>
<feature type="transmembrane region" description="Helical" evidence="11">
    <location>
        <begin position="1588"/>
        <end position="1617"/>
    </location>
</feature>
<keyword evidence="4" id="KW-0328">Glycosyltransferase</keyword>
<evidence type="ECO:0000256" key="5">
    <source>
        <dbReference type="ARBA" id="ARBA00022679"/>
    </source>
</evidence>
<dbReference type="GO" id="GO:0051278">
    <property type="term" value="P:fungal-type cell wall polysaccharide biosynthetic process"/>
    <property type="evidence" value="ECO:0007669"/>
    <property type="project" value="TreeGrafter"/>
</dbReference>
<feature type="domain" description="1,3-beta-glucan synthase component FKS1-like" evidence="12">
    <location>
        <begin position="256"/>
        <end position="367"/>
    </location>
</feature>
<evidence type="ECO:0000256" key="2">
    <source>
        <dbReference type="ARBA" id="ARBA00009040"/>
    </source>
</evidence>
<dbReference type="InterPro" id="IPR003440">
    <property type="entry name" value="Glyco_trans_48_dom"/>
</dbReference>
<comment type="similarity">
    <text evidence="2">Belongs to the glycosyltransferase 48 family.</text>
</comment>
<reference evidence="13 14" key="1">
    <citation type="journal article" date="2017" name="Mycologia">
        <title>Bifiguratus adelaidae, gen. et sp. nov., a new member of Mucoromycotina in endophytic and soil-dwelling habitats.</title>
        <authorList>
            <person name="Torres-Cruz T.J."/>
            <person name="Billingsley Tobias T.L."/>
            <person name="Almatruk M."/>
            <person name="Hesse C."/>
            <person name="Kuske C.R."/>
            <person name="Desiro A."/>
            <person name="Benucci G.M."/>
            <person name="Bonito G."/>
            <person name="Stajich J.E."/>
            <person name="Dunlap C."/>
            <person name="Arnold A.E."/>
            <person name="Porras-Alfaro A."/>
        </authorList>
    </citation>
    <scope>NUCLEOTIDE SEQUENCE [LARGE SCALE GENOMIC DNA]</scope>
    <source>
        <strain evidence="13 14">AZ0501</strain>
    </source>
</reference>
<dbReference type="EMBL" id="MVBO01000067">
    <property type="protein sequence ID" value="OZJ03821.1"/>
    <property type="molecule type" value="Genomic_DNA"/>
</dbReference>
<evidence type="ECO:0000256" key="11">
    <source>
        <dbReference type="SAM" id="Phobius"/>
    </source>
</evidence>
<evidence type="ECO:0000256" key="1">
    <source>
        <dbReference type="ARBA" id="ARBA00004141"/>
    </source>
</evidence>
<dbReference type="InterPro" id="IPR056261">
    <property type="entry name" value="FKS1-like_dom2"/>
</dbReference>
<keyword evidence="7 11" id="KW-1133">Transmembrane helix</keyword>
<dbReference type="GO" id="GO:0003843">
    <property type="term" value="F:1,3-beta-D-glucan synthase activity"/>
    <property type="evidence" value="ECO:0007669"/>
    <property type="project" value="UniProtKB-EC"/>
</dbReference>
<feature type="region of interest" description="Disordered" evidence="10">
    <location>
        <begin position="85"/>
        <end position="109"/>
    </location>
</feature>
<feature type="transmembrane region" description="Helical" evidence="11">
    <location>
        <begin position="1459"/>
        <end position="1476"/>
    </location>
</feature>
<proteinExistence type="inferred from homology"/>
<dbReference type="Pfam" id="PF14288">
    <property type="entry name" value="FKS1_dom1"/>
    <property type="match status" value="1"/>
</dbReference>
<feature type="region of interest" description="Disordered" evidence="10">
    <location>
        <begin position="203"/>
        <end position="227"/>
    </location>
</feature>
<feature type="transmembrane region" description="Helical" evidence="11">
    <location>
        <begin position="650"/>
        <end position="673"/>
    </location>
</feature>
<dbReference type="Proteomes" id="UP000242875">
    <property type="component" value="Unassembled WGS sequence"/>
</dbReference>
<keyword evidence="6 11" id="KW-0812">Transmembrane</keyword>
<dbReference type="GO" id="GO:0005886">
    <property type="term" value="C:plasma membrane"/>
    <property type="evidence" value="ECO:0007669"/>
    <property type="project" value="TreeGrafter"/>
</dbReference>
<sequence>MEKASEAPPALPEIPSSADYDSISDASYVRSTRLPNTPHSIDTVDAELTDSMMRIEDGRYVTYQPSAGALKALLKSKKYRYPSSNHSLIESSNLSSQSPGPGARTRHVDRYPTWSNDSVMPIPISREEIWTIIQDLTHKFGFQQSSAQNIYDHMLIMLDSRASRMTPTQALTTLHAEYIGGYNANYRKWYFAAQLDLDDDVGDRHNNRANGKNKKKKPKKESGISTSDEKIEIPIDSSLEHAELRWKQKMNTLSHQERVQQLALYLLIWGEAAVIRFTPECLCYIYKLAQDYFVSDACQRGEGVPEFTFLNNVISPLYDYIRDESYELIKGTYVKREKDHDSTIGYDDINQLFWYPESIERIVLKDKTKLHDIPFNERYLHLQDVNWKKSFRKTYKETRTWGHVFVNFNRIWIMHICMFWLYITYNANFMYMTAKEIKAGNTAKQWSMAGLCGAIATLLMIIGTIAEWCYVPLTRRNNGVLTRRFFMLLLLFFANVGPAVFVMFINFNQTISTLVAIVQFFLGIITTIVFAIIPPSRLFVKNKKKDENDDTRKSLASQTFTASFPTLSYKDRCTSVALWVGVFLCKYIESYFVLSLSFKDPLYVMTTMKITGCVKGTISTMICQYLPKVTLVMMFILNLVLFFLDTYLWYIIWNTIFSVAGSFYLGISIWTPWRNIFTRLPKRLYAKLLTTIDMDIKLKPKVLCSQIWNAIILSMYREHLLNVDHVQKLLYQQASNVQHLIEIDPNPWPPNWLISEQWLQVQRESDGKHTLRTPTFFIFQEDTNFKTEFYPEDGEADRRITFFAQSMSTPMPEPVSVENMPTFTVFTPHYSEKILLSLREIIREEDHNTRITLLEYLKQLHSAEWENFVKDTKVFAEESSLFAGDHSNLSFTNMNAMDISEKIIDAQMEKGKIDDVPFYGIGFKTASPEYILRTRIWASLRAQTLYRTVSGFMNYHTALKLLYRIENQDAFSEKMSEHDMEADLDAMARRKFKFLVSMQRYVKFSREELESVEFLFEAYPDLQIAYIDEVPSAEEGAQPEYWSALIDGRCERLENGRRKPIYRVKLPGNPILGDGKSDNQNHAIIFYRGEYLQLIDANQDNYLEECLKVRNVLGEFEEYVPAPSSPYSAQHEPVAIVGAREHIFSQNIGLLGDVAAGKEQTFGTLSQRNISKIGGKLHYGHPDFLNAIFMTTRGGVSKAQKGLHLNEDIYAGMSAFTRGGRIKHTEYYQCGKGRDLGFGSVLNFTTKIGSGMGEQMLSREYYYIGTQLPIDRFLTFFYSLPGFHINNIFIMWSVQIFMIVLILLGSMMSSVTLCDYNPFALITDPTTPAGCYNLTPVLEWVQRCVLSILSVFIIAFLPLFFQELTEKGLLSSVSRLLKHVFSLSPLFEVFMTQIYTNSLLQNISFGGAKYIATGRGFATSRISFSLLYSRFAGPSVYLGGRIFIFLLYASVAIWQGEYAYFWITAAALLLSPFFFNPHQFSFTDFMVDYREFLRWLSRGNSKPHSNSWIAYTRSARTRLTGFKRRTLEDQSANLAGDSPRAKFSNIFWSEIMMPFIQALLCMAAYAFVKSSPAEQSNTKVPHSNTSGLMRVGIVAFGPIALNAGAVAGCCVIGFIIFYEVMVVLENFNFQHALLGLIAAMSLQRWFLRLLTVVCLTREMQHDGANRAWWTGAWYNKGLGWHAVTQPGREFVCKIVEMSLFATDFLLGHLILITLSLFTLIPYVDWWHSTLLFWLRPSNQLSAPLYSVKQRRERKSISIRYGILFLVVALGMLLLIAAPVLVGPMLKFGLPRFVVTL</sequence>
<dbReference type="GO" id="GO:0006075">
    <property type="term" value="P:(1-&gt;3)-beta-D-glucan biosynthetic process"/>
    <property type="evidence" value="ECO:0007669"/>
    <property type="project" value="InterPro"/>
</dbReference>
<dbReference type="PANTHER" id="PTHR12741:SF48">
    <property type="entry name" value="1,3-BETA-GLUCAN SYNTHASE COMPONENT FKS1-RELATED"/>
    <property type="match status" value="1"/>
</dbReference>
<protein>
    <recommendedName>
        <fullName evidence="3">1,3-beta-glucan synthase</fullName>
        <ecNumber evidence="3">2.4.1.34</ecNumber>
    </recommendedName>
</protein>
<organism evidence="13 14">
    <name type="scientific">Bifiguratus adelaidae</name>
    <dbReference type="NCBI Taxonomy" id="1938954"/>
    <lineage>
        <taxon>Eukaryota</taxon>
        <taxon>Fungi</taxon>
        <taxon>Fungi incertae sedis</taxon>
        <taxon>Mucoromycota</taxon>
        <taxon>Mucoromycotina</taxon>
        <taxon>Endogonomycetes</taxon>
        <taxon>Endogonales</taxon>
        <taxon>Endogonales incertae sedis</taxon>
        <taxon>Bifiguratus</taxon>
    </lineage>
</organism>
<dbReference type="EC" id="2.4.1.34" evidence="3"/>
<dbReference type="OrthoDB" id="1880850at2759"/>
<evidence type="ECO:0000256" key="4">
    <source>
        <dbReference type="ARBA" id="ARBA00022676"/>
    </source>
</evidence>
<evidence type="ECO:0000313" key="14">
    <source>
        <dbReference type="Proteomes" id="UP000242875"/>
    </source>
</evidence>
<feature type="transmembrane region" description="Helical" evidence="11">
    <location>
        <begin position="448"/>
        <end position="473"/>
    </location>
</feature>
<feature type="transmembrane region" description="Helical" evidence="11">
    <location>
        <begin position="511"/>
        <end position="533"/>
    </location>
</feature>
<feature type="transmembrane region" description="Helical" evidence="11">
    <location>
        <begin position="1431"/>
        <end position="1453"/>
    </location>
</feature>
<evidence type="ECO:0000256" key="10">
    <source>
        <dbReference type="SAM" id="MobiDB-lite"/>
    </source>
</evidence>
<comment type="subcellular location">
    <subcellularLocation>
        <location evidence="1">Membrane</location>
        <topology evidence="1">Multi-pass membrane protein</topology>
    </subcellularLocation>
</comment>
<dbReference type="Pfam" id="PF02364">
    <property type="entry name" value="Glucan_synthase"/>
    <property type="match status" value="1"/>
</dbReference>
<accession>A0A261XZQ5</accession>
<evidence type="ECO:0000313" key="13">
    <source>
        <dbReference type="EMBL" id="OZJ03821.1"/>
    </source>
</evidence>
<keyword evidence="14" id="KW-1185">Reference proteome</keyword>
<evidence type="ECO:0000256" key="6">
    <source>
        <dbReference type="ARBA" id="ARBA00022692"/>
    </source>
</evidence>
<keyword evidence="8 11" id="KW-0472">Membrane</keyword>
<feature type="transmembrane region" description="Helical" evidence="11">
    <location>
        <begin position="1705"/>
        <end position="1725"/>
    </location>
</feature>
<feature type="transmembrane region" description="Helical" evidence="11">
    <location>
        <begin position="1340"/>
        <end position="1361"/>
    </location>
</feature>
<feature type="transmembrane region" description="Helical" evidence="11">
    <location>
        <begin position="625"/>
        <end position="644"/>
    </location>
</feature>
<dbReference type="PANTHER" id="PTHR12741">
    <property type="entry name" value="LYST-INTERACTING PROTEIN LIP5 DOPAMINE RESPONSIVE PROTEIN DRG-1"/>
    <property type="match status" value="1"/>
</dbReference>
<feature type="compositionally biased region" description="Low complexity" evidence="10">
    <location>
        <begin position="85"/>
        <end position="98"/>
    </location>
</feature>
<dbReference type="GO" id="GO:0000148">
    <property type="term" value="C:1,3-beta-D-glucan synthase complex"/>
    <property type="evidence" value="ECO:0007669"/>
    <property type="project" value="InterPro"/>
</dbReference>
<feature type="transmembrane region" description="Helical" evidence="11">
    <location>
        <begin position="1760"/>
        <end position="1781"/>
    </location>
</feature>
<evidence type="ECO:0000259" key="12">
    <source>
        <dbReference type="SMART" id="SM01205"/>
    </source>
</evidence>
<evidence type="ECO:0000256" key="9">
    <source>
        <dbReference type="ARBA" id="ARBA00047777"/>
    </source>
</evidence>
<evidence type="ECO:0000256" key="3">
    <source>
        <dbReference type="ARBA" id="ARBA00012589"/>
    </source>
</evidence>
<dbReference type="Pfam" id="PF23605">
    <property type="entry name" value="FKS1_dom2"/>
    <property type="match status" value="1"/>
</dbReference>
<comment type="caution">
    <text evidence="13">The sequence shown here is derived from an EMBL/GenBank/DDBJ whole genome shotgun (WGS) entry which is preliminary data.</text>
</comment>
<gene>
    <name evidence="13" type="ORF">BZG36_03818</name>
</gene>
<comment type="catalytic activity">
    <reaction evidence="9">
        <text>[(1-&gt;3)-beta-D-glucosyl](n) + UDP-alpha-D-glucose = [(1-&gt;3)-beta-D-glucosyl](n+1) + UDP + H(+)</text>
        <dbReference type="Rhea" id="RHEA:21476"/>
        <dbReference type="Rhea" id="RHEA-COMP:11146"/>
        <dbReference type="Rhea" id="RHEA-COMP:14303"/>
        <dbReference type="ChEBI" id="CHEBI:15378"/>
        <dbReference type="ChEBI" id="CHEBI:37671"/>
        <dbReference type="ChEBI" id="CHEBI:58223"/>
        <dbReference type="ChEBI" id="CHEBI:58885"/>
        <dbReference type="EC" id="2.4.1.34"/>
    </reaction>
</comment>
<dbReference type="InterPro" id="IPR026899">
    <property type="entry name" value="FKS1-like_dom1"/>
</dbReference>
<feature type="transmembrane region" description="Helical" evidence="11">
    <location>
        <begin position="1288"/>
        <end position="1308"/>
    </location>
</feature>
<keyword evidence="5" id="KW-0808">Transferase</keyword>
<evidence type="ECO:0000256" key="8">
    <source>
        <dbReference type="ARBA" id="ARBA00023136"/>
    </source>
</evidence>